<dbReference type="AlphaFoldDB" id="A0A2S6IQT8"/>
<comment type="caution">
    <text evidence="5">The sequence shown here is derived from an EMBL/GenBank/DDBJ whole genome shotgun (WGS) entry which is preliminary data.</text>
</comment>
<keyword evidence="2" id="KW-0472">Membrane</keyword>
<dbReference type="PANTHER" id="PTHR40980:SF4">
    <property type="entry name" value="TONB-DEPENDENT RECEPTOR-LIKE BETA-BARREL DOMAIN-CONTAINING PROTEIN"/>
    <property type="match status" value="1"/>
</dbReference>
<dbReference type="InterPro" id="IPR036942">
    <property type="entry name" value="Beta-barrel_TonB_sf"/>
</dbReference>
<keyword evidence="3" id="KW-0998">Cell outer membrane</keyword>
<gene>
    <name evidence="5" type="ORF">LY01_00320</name>
</gene>
<dbReference type="Proteomes" id="UP000239002">
    <property type="component" value="Unassembled WGS sequence"/>
</dbReference>
<keyword evidence="5" id="KW-0675">Receptor</keyword>
<dbReference type="OrthoDB" id="8764943at2"/>
<dbReference type="Pfam" id="PF13715">
    <property type="entry name" value="CarbopepD_reg_2"/>
    <property type="match status" value="1"/>
</dbReference>
<organism evidence="5 6">
    <name type="scientific">Nonlabens xylanidelens</name>
    <dbReference type="NCBI Taxonomy" id="191564"/>
    <lineage>
        <taxon>Bacteria</taxon>
        <taxon>Pseudomonadati</taxon>
        <taxon>Bacteroidota</taxon>
        <taxon>Flavobacteriia</taxon>
        <taxon>Flavobacteriales</taxon>
        <taxon>Flavobacteriaceae</taxon>
        <taxon>Nonlabens</taxon>
    </lineage>
</organism>
<comment type="subcellular location">
    <subcellularLocation>
        <location evidence="1">Cell outer membrane</location>
    </subcellularLocation>
</comment>
<evidence type="ECO:0000259" key="4">
    <source>
        <dbReference type="Pfam" id="PF14905"/>
    </source>
</evidence>
<accession>A0A2S6IQT8</accession>
<dbReference type="RefSeq" id="WP_104514056.1">
    <property type="nucleotide sequence ID" value="NZ_MQVW01000022.1"/>
</dbReference>
<dbReference type="EMBL" id="PTJE01000001">
    <property type="protein sequence ID" value="PPK96500.1"/>
    <property type="molecule type" value="Genomic_DNA"/>
</dbReference>
<dbReference type="SUPFAM" id="SSF49464">
    <property type="entry name" value="Carboxypeptidase regulatory domain-like"/>
    <property type="match status" value="1"/>
</dbReference>
<dbReference type="Gene3D" id="2.60.40.1120">
    <property type="entry name" value="Carboxypeptidase-like, regulatory domain"/>
    <property type="match status" value="1"/>
</dbReference>
<dbReference type="GO" id="GO:0009279">
    <property type="term" value="C:cell outer membrane"/>
    <property type="evidence" value="ECO:0007669"/>
    <property type="project" value="UniProtKB-SubCell"/>
</dbReference>
<dbReference type="SUPFAM" id="SSF56935">
    <property type="entry name" value="Porins"/>
    <property type="match status" value="1"/>
</dbReference>
<evidence type="ECO:0000313" key="6">
    <source>
        <dbReference type="Proteomes" id="UP000239002"/>
    </source>
</evidence>
<dbReference type="Pfam" id="PF14905">
    <property type="entry name" value="OMP_b-brl_3"/>
    <property type="match status" value="1"/>
</dbReference>
<protein>
    <submittedName>
        <fullName evidence="5">Outer membrane receptor protein involved in Fe transport</fullName>
    </submittedName>
</protein>
<name>A0A2S6IQT8_9FLAO</name>
<dbReference type="InterPro" id="IPR041700">
    <property type="entry name" value="OMP_b-brl_3"/>
</dbReference>
<dbReference type="PANTHER" id="PTHR40980">
    <property type="entry name" value="PLUG DOMAIN-CONTAINING PROTEIN"/>
    <property type="match status" value="1"/>
</dbReference>
<evidence type="ECO:0000313" key="5">
    <source>
        <dbReference type="EMBL" id="PPK96500.1"/>
    </source>
</evidence>
<feature type="domain" description="Outer membrane protein beta-barrel" evidence="4">
    <location>
        <begin position="371"/>
        <end position="775"/>
    </location>
</feature>
<evidence type="ECO:0000256" key="3">
    <source>
        <dbReference type="ARBA" id="ARBA00023237"/>
    </source>
</evidence>
<sequence length="803" mass="90982">MKHLPFLTFLIVYSTTAQTNLTGTVNSKNKVGIPYATVVTFKMPDSVFHKATSANEKGVFKFNNFEQGTYTFQFSSVGYVPLSRKLNITTNESLGEFILEEDTAQLDAVVLTAAKPTIDKKADRLVFNVENTILSVGNTQNLLKKTPGIFEMEGTYMVQNSPAVIYINNKRVYLTNEELDALLRGYSADNIKSVEVITNPPASYDAEGAAVININTSKGISLGYKGNVSGKWTQGTFTKYQIGTSHFYKNNWLNVYANYNYNPRKDFKFDDSQIGFFNPDGSRSERRFTELEKIERSASHNFNTIVDITVNEKNSLSFSGNYSSNENNDASYQNETFILQEGATTFSGFNTDSDFEKNRTNGFVNAQWQHVLNDKGATLNLEGNYIFTDSDQVQNLTSTFFDTSQTTTGTNSFLTDAFQEIDIYTAKLDYNTSIGNYQLSSGLKFSNVTSTSSQNFFDTDSGSTLNPAFSDLFLYDESIYAAYAQIERNWEKWSIAAGLRAEQTDVEGDSQSLGQVNTQEYLEFFPNLAITNQANENNSYTLSYKRTIDRPRYADLNPFSSFINDFNFSTGNPNLQPAFNNKYTLSWNHKNTWFVDAYFLYTKDVLSEVPFQNNSNNQLNSQSINLNYELQYSIDAATYRYINDSWYTGLSSSLFYMENETRAVQSGNVDVKTSTTGLYLSSFNRINLADNRTLSMDIEASYISSLLFGTYEWGGSFPTSISFNKSLWNRRAQLTLAVNDIFKTQNQRLTTRYLNQDNYYLALPETRTISVGFTYNFGNFRLENNEVTTPEEQNRTTKKEVGL</sequence>
<dbReference type="InterPro" id="IPR008969">
    <property type="entry name" value="CarboxyPept-like_regulatory"/>
</dbReference>
<reference evidence="5 6" key="1">
    <citation type="submission" date="2018-02" db="EMBL/GenBank/DDBJ databases">
        <title>Genomic Encyclopedia of Archaeal and Bacterial Type Strains, Phase II (KMG-II): from individual species to whole genera.</title>
        <authorList>
            <person name="Goeker M."/>
        </authorList>
    </citation>
    <scope>NUCLEOTIDE SEQUENCE [LARGE SCALE GENOMIC DNA]</scope>
    <source>
        <strain evidence="5 6">DSM 16809</strain>
    </source>
</reference>
<dbReference type="Gene3D" id="2.40.170.20">
    <property type="entry name" value="TonB-dependent receptor, beta-barrel domain"/>
    <property type="match status" value="1"/>
</dbReference>
<evidence type="ECO:0000256" key="1">
    <source>
        <dbReference type="ARBA" id="ARBA00004442"/>
    </source>
</evidence>
<proteinExistence type="predicted"/>
<evidence type="ECO:0000256" key="2">
    <source>
        <dbReference type="ARBA" id="ARBA00023136"/>
    </source>
</evidence>
<keyword evidence="6" id="KW-1185">Reference proteome</keyword>